<evidence type="ECO:0000256" key="1">
    <source>
        <dbReference type="SAM" id="MobiDB-lite"/>
    </source>
</evidence>
<reference evidence="2" key="1">
    <citation type="submission" date="2020-04" db="EMBL/GenBank/DDBJ databases">
        <title>Hybrid Assembly of Korean Phytophthora infestans isolates.</title>
        <authorList>
            <person name="Prokchorchik M."/>
            <person name="Lee Y."/>
            <person name="Seo J."/>
            <person name="Cho J.-H."/>
            <person name="Park Y.-E."/>
            <person name="Jang D.-C."/>
            <person name="Im J.-S."/>
            <person name="Choi J.-G."/>
            <person name="Park H.-J."/>
            <person name="Lee G.-B."/>
            <person name="Lee Y.-G."/>
            <person name="Hong S.-Y."/>
            <person name="Cho K."/>
            <person name="Sohn K.H."/>
        </authorList>
    </citation>
    <scope>NUCLEOTIDE SEQUENCE</scope>
    <source>
        <strain evidence="2">KR_1_A1</strain>
    </source>
</reference>
<accession>A0A833T2N6</accession>
<name>A0A833T2N6_PHYIN</name>
<dbReference type="EMBL" id="WSZM01000125">
    <property type="protein sequence ID" value="KAF4041364.1"/>
    <property type="molecule type" value="Genomic_DNA"/>
</dbReference>
<proteinExistence type="predicted"/>
<dbReference type="Proteomes" id="UP000602510">
    <property type="component" value="Unassembled WGS sequence"/>
</dbReference>
<dbReference type="AlphaFoldDB" id="A0A833T2N6"/>
<keyword evidence="3" id="KW-1185">Reference proteome</keyword>
<sequence>MTSLELLCNGAERTGTGEAISGVEAGGSATARKCVNSGRATLRQLTDDLKPPRHKELGNRRVLGTSHFTGMEAGEAHLQIGRRKGKWNSEELTSTQPTEHGTWGRDRTPISDNKRTNNGRNDERSRVIARAQR</sequence>
<organism evidence="2 3">
    <name type="scientific">Phytophthora infestans</name>
    <name type="common">Potato late blight agent</name>
    <name type="synonym">Botrytis infestans</name>
    <dbReference type="NCBI Taxonomy" id="4787"/>
    <lineage>
        <taxon>Eukaryota</taxon>
        <taxon>Sar</taxon>
        <taxon>Stramenopiles</taxon>
        <taxon>Oomycota</taxon>
        <taxon>Peronosporomycetes</taxon>
        <taxon>Peronosporales</taxon>
        <taxon>Peronosporaceae</taxon>
        <taxon>Phytophthora</taxon>
    </lineage>
</organism>
<gene>
    <name evidence="2" type="ORF">GN244_ATG06361</name>
</gene>
<feature type="compositionally biased region" description="Basic and acidic residues" evidence="1">
    <location>
        <begin position="102"/>
        <end position="126"/>
    </location>
</feature>
<comment type="caution">
    <text evidence="2">The sequence shown here is derived from an EMBL/GenBank/DDBJ whole genome shotgun (WGS) entry which is preliminary data.</text>
</comment>
<feature type="region of interest" description="Disordered" evidence="1">
    <location>
        <begin position="81"/>
        <end position="133"/>
    </location>
</feature>
<feature type="compositionally biased region" description="Polar residues" evidence="1">
    <location>
        <begin position="90"/>
        <end position="99"/>
    </location>
</feature>
<protein>
    <submittedName>
        <fullName evidence="2">Uncharacterized protein</fullName>
    </submittedName>
</protein>
<evidence type="ECO:0000313" key="2">
    <source>
        <dbReference type="EMBL" id="KAF4041364.1"/>
    </source>
</evidence>
<evidence type="ECO:0000313" key="3">
    <source>
        <dbReference type="Proteomes" id="UP000602510"/>
    </source>
</evidence>